<feature type="domain" description="Lambda phage tail tube protein N-terminal" evidence="1">
    <location>
        <begin position="20"/>
        <end position="134"/>
    </location>
</feature>
<dbReference type="EMBL" id="BSFD01000009">
    <property type="protein sequence ID" value="GLK49491.1"/>
    <property type="molecule type" value="Genomic_DNA"/>
</dbReference>
<accession>A0ABQ5TA57</accession>
<comment type="caution">
    <text evidence="2">The sequence shown here is derived from an EMBL/GenBank/DDBJ whole genome shotgun (WGS) entry which is preliminary data.</text>
</comment>
<reference evidence="2" key="1">
    <citation type="journal article" date="2014" name="Int. J. Syst. Evol. Microbiol.">
        <title>Complete genome of a new Firmicutes species belonging to the dominant human colonic microbiota ('Ruminococcus bicirculans') reveals two chromosomes and a selective capacity to utilize plant glucans.</title>
        <authorList>
            <consortium name="NISC Comparative Sequencing Program"/>
            <person name="Wegmann U."/>
            <person name="Louis P."/>
            <person name="Goesmann A."/>
            <person name="Henrissat B."/>
            <person name="Duncan S.H."/>
            <person name="Flint H.J."/>
        </authorList>
    </citation>
    <scope>NUCLEOTIDE SEQUENCE</scope>
    <source>
        <strain evidence="2">VKM B-1499</strain>
    </source>
</reference>
<gene>
    <name evidence="2" type="ORF">GCM10017620_24640</name>
</gene>
<keyword evidence="3" id="KW-1185">Reference proteome</keyword>
<evidence type="ECO:0000313" key="2">
    <source>
        <dbReference type="EMBL" id="GLK49491.1"/>
    </source>
</evidence>
<name>A0ABQ5TA57_9CAUL</name>
<dbReference type="Pfam" id="PF16461">
    <property type="entry name" value="Phage_TTP_12"/>
    <property type="match status" value="1"/>
</dbReference>
<evidence type="ECO:0000313" key="3">
    <source>
        <dbReference type="Proteomes" id="UP001143509"/>
    </source>
</evidence>
<evidence type="ECO:0000259" key="1">
    <source>
        <dbReference type="Pfam" id="PF16461"/>
    </source>
</evidence>
<protein>
    <recommendedName>
        <fullName evidence="1">Lambda phage tail tube protein N-terminal domain-containing protein</fullName>
    </recommendedName>
</protein>
<reference evidence="2" key="2">
    <citation type="submission" date="2023-01" db="EMBL/GenBank/DDBJ databases">
        <authorList>
            <person name="Sun Q."/>
            <person name="Evtushenko L."/>
        </authorList>
    </citation>
    <scope>NUCLEOTIDE SEQUENCE</scope>
    <source>
        <strain evidence="2">VKM B-1499</strain>
    </source>
</reference>
<organism evidence="2 3">
    <name type="scientific">Brevundimonas intermedia</name>
    <dbReference type="NCBI Taxonomy" id="74315"/>
    <lineage>
        <taxon>Bacteria</taxon>
        <taxon>Pseudomonadati</taxon>
        <taxon>Pseudomonadota</taxon>
        <taxon>Alphaproteobacteria</taxon>
        <taxon>Caulobacterales</taxon>
        <taxon>Caulobacteraceae</taxon>
        <taxon>Brevundimonas</taxon>
    </lineage>
</organism>
<dbReference type="Proteomes" id="UP001143509">
    <property type="component" value="Unassembled WGS sequence"/>
</dbReference>
<sequence length="141" mass="14909">MAATEAVKGFGLTAEYLSTAPSTYSAIGELLSATPPQKSREVIDATHMQSPGGYREFISSLRDGGEATLTFNYTADGYEVLEGMFDDDDPANFRITLSDGATIVFDGLVTEQPIDDIAIDDKIGMSATIKVTGPVTFTPGA</sequence>
<dbReference type="RefSeq" id="WP_271165686.1">
    <property type="nucleotide sequence ID" value="NZ_BSFD01000009.1"/>
</dbReference>
<proteinExistence type="predicted"/>
<dbReference type="InterPro" id="IPR032494">
    <property type="entry name" value="Phage_TTP_N"/>
</dbReference>
<dbReference type="Gene3D" id="4.10.410.40">
    <property type="match status" value="1"/>
</dbReference>